<protein>
    <recommendedName>
        <fullName evidence="2">DUF6594 domain-containing protein</fullName>
    </recommendedName>
</protein>
<evidence type="ECO:0000259" key="2">
    <source>
        <dbReference type="Pfam" id="PF20237"/>
    </source>
</evidence>
<feature type="transmembrane region" description="Helical" evidence="1">
    <location>
        <begin position="188"/>
        <end position="209"/>
    </location>
</feature>
<keyword evidence="1" id="KW-1133">Transmembrane helix</keyword>
<sequence length="280" mass="31506">MANYVSNNDQYTNFPDGYPRFAALTSTHPSFHISRRFLRLRGRLVLYKQDNLVTLEQELDRIDREEPRVLFLGNCRRDKNEERKNIMKEIDTALESYDQLVKRNSEILCMEAAKPRDITNIRNWVNETGCITKSEMDYLNSPMDLMSVGASTTDGALSQLKDPVEDLVKCKVSQDPRIFILLEGWANAISRLIMSCLLGLAIIVPVIVVERINKLVPRIVASFFGTTAFIALLSFVTKAKTVEMFIAGATYATVLTVFISGDGANSYISSCPCVSESIQK</sequence>
<proteinExistence type="predicted"/>
<dbReference type="HOGENOM" id="CLU_051118_3_2_1"/>
<evidence type="ECO:0000256" key="1">
    <source>
        <dbReference type="SAM" id="Phobius"/>
    </source>
</evidence>
<dbReference type="AlphaFoldDB" id="N4WSF9"/>
<dbReference type="EMBL" id="KB733491">
    <property type="protein sequence ID" value="ENH99137.1"/>
    <property type="molecule type" value="Genomic_DNA"/>
</dbReference>
<dbReference type="Pfam" id="PF20237">
    <property type="entry name" value="DUF6594"/>
    <property type="match status" value="1"/>
</dbReference>
<feature type="transmembrane region" description="Helical" evidence="1">
    <location>
        <begin position="215"/>
        <end position="236"/>
    </location>
</feature>
<dbReference type="PANTHER" id="PTHR34502">
    <property type="entry name" value="DUF6594 DOMAIN-CONTAINING PROTEIN-RELATED"/>
    <property type="match status" value="1"/>
</dbReference>
<dbReference type="InterPro" id="IPR046529">
    <property type="entry name" value="DUF6594"/>
</dbReference>
<keyword evidence="1" id="KW-0812">Transmembrane</keyword>
<evidence type="ECO:0000313" key="4">
    <source>
        <dbReference type="Proteomes" id="UP000012338"/>
    </source>
</evidence>
<name>N4WSF9_COCH4</name>
<reference evidence="4" key="2">
    <citation type="journal article" date="2013" name="PLoS Genet.">
        <title>Comparative genome structure, secondary metabolite, and effector coding capacity across Cochliobolus pathogens.</title>
        <authorList>
            <person name="Condon B.J."/>
            <person name="Leng Y."/>
            <person name="Wu D."/>
            <person name="Bushley K.E."/>
            <person name="Ohm R.A."/>
            <person name="Otillar R."/>
            <person name="Martin J."/>
            <person name="Schackwitz W."/>
            <person name="Grimwood J."/>
            <person name="MohdZainudin N."/>
            <person name="Xue C."/>
            <person name="Wang R."/>
            <person name="Manning V.A."/>
            <person name="Dhillon B."/>
            <person name="Tu Z.J."/>
            <person name="Steffenson B.J."/>
            <person name="Salamov A."/>
            <person name="Sun H."/>
            <person name="Lowry S."/>
            <person name="LaButti K."/>
            <person name="Han J."/>
            <person name="Copeland A."/>
            <person name="Lindquist E."/>
            <person name="Barry K."/>
            <person name="Schmutz J."/>
            <person name="Baker S.E."/>
            <person name="Ciuffetti L.M."/>
            <person name="Grigoriev I.V."/>
            <person name="Zhong S."/>
            <person name="Turgeon B.G."/>
        </authorList>
    </citation>
    <scope>NUCLEOTIDE SEQUENCE [LARGE SCALE GENOMIC DNA]</scope>
    <source>
        <strain evidence="4">C4 / ATCC 48331 / race T</strain>
    </source>
</reference>
<accession>N4WSF9</accession>
<evidence type="ECO:0000313" key="3">
    <source>
        <dbReference type="EMBL" id="ENH99137.1"/>
    </source>
</evidence>
<dbReference type="OrthoDB" id="5341582at2759"/>
<feature type="domain" description="DUF6594" evidence="2">
    <location>
        <begin position="18"/>
        <end position="255"/>
    </location>
</feature>
<gene>
    <name evidence="3" type="ORF">COCC4DRAFT_66777</name>
</gene>
<dbReference type="PANTHER" id="PTHR34502:SF5">
    <property type="entry name" value="DUF6594 DOMAIN-CONTAINING PROTEIN"/>
    <property type="match status" value="1"/>
</dbReference>
<dbReference type="Proteomes" id="UP000012338">
    <property type="component" value="Unassembled WGS sequence"/>
</dbReference>
<organism evidence="3 4">
    <name type="scientific">Cochliobolus heterostrophus (strain C4 / ATCC 48331 / race T)</name>
    <name type="common">Southern corn leaf blight fungus</name>
    <name type="synonym">Bipolaris maydis</name>
    <dbReference type="NCBI Taxonomy" id="665024"/>
    <lineage>
        <taxon>Eukaryota</taxon>
        <taxon>Fungi</taxon>
        <taxon>Dikarya</taxon>
        <taxon>Ascomycota</taxon>
        <taxon>Pezizomycotina</taxon>
        <taxon>Dothideomycetes</taxon>
        <taxon>Pleosporomycetidae</taxon>
        <taxon>Pleosporales</taxon>
        <taxon>Pleosporineae</taxon>
        <taxon>Pleosporaceae</taxon>
        <taxon>Bipolaris</taxon>
    </lineage>
</organism>
<reference evidence="3 4" key="1">
    <citation type="journal article" date="2012" name="PLoS Pathog.">
        <title>Diverse lifestyles and strategies of plant pathogenesis encoded in the genomes of eighteen Dothideomycetes fungi.</title>
        <authorList>
            <person name="Ohm R.A."/>
            <person name="Feau N."/>
            <person name="Henrissat B."/>
            <person name="Schoch C.L."/>
            <person name="Horwitz B.A."/>
            <person name="Barry K.W."/>
            <person name="Condon B.J."/>
            <person name="Copeland A.C."/>
            <person name="Dhillon B."/>
            <person name="Glaser F."/>
            <person name="Hesse C.N."/>
            <person name="Kosti I."/>
            <person name="LaButti K."/>
            <person name="Lindquist E.A."/>
            <person name="Lucas S."/>
            <person name="Salamov A.A."/>
            <person name="Bradshaw R.E."/>
            <person name="Ciuffetti L."/>
            <person name="Hamelin R.C."/>
            <person name="Kema G.H.J."/>
            <person name="Lawrence C."/>
            <person name="Scott J.A."/>
            <person name="Spatafora J.W."/>
            <person name="Turgeon B.G."/>
            <person name="de Wit P.J.G.M."/>
            <person name="Zhong S."/>
            <person name="Goodwin S.B."/>
            <person name="Grigoriev I.V."/>
        </authorList>
    </citation>
    <scope>NUCLEOTIDE SEQUENCE [LARGE SCALE GENOMIC DNA]</scope>
    <source>
        <strain evidence="4">C4 / ATCC 48331 / race T</strain>
    </source>
</reference>
<dbReference type="GeneID" id="25847176"/>
<keyword evidence="4" id="KW-1185">Reference proteome</keyword>
<dbReference type="RefSeq" id="XP_014073028.1">
    <property type="nucleotide sequence ID" value="XM_014217553.1"/>
</dbReference>
<keyword evidence="1" id="KW-0472">Membrane</keyword>